<accession>A0A1B1Z219</accession>
<keyword evidence="2" id="KW-1185">Reference proteome</keyword>
<sequence>MEKTLSDYLKKHMVRLNNHIDLDAIVSEIGDSRYVLLGEASHGTSEFYTIRAELSKKLIQEKGFSFIAVEGDWPSCYRINRYIKGYYANQPQLDFLLKHSFTRWPSWMWANKEILDFTTWLKKHNDQQSGQKKVGFFGIDMYSLFESMEEIIRYLEKHDSERVESAKKAFSCFQPFQKDEQTYAMSAGYLSESCEDEVIKLLVEIQTNRDLYDEDPEGGLSLELNALVAAHAEHYYRSMVKGDTETWNMRDRHMAEAVERLMDFHGSDAKVIIWEHNTHIGDARATDMADEGMVNVCQLIRENHAPEDVFAVGFGTHRGTVIAGDEWGEPYKKIIVPPAPPDTWEGVFYAAGAHDQIIMLKQHHEKLQEVRGHRAIGVVYNPQFEHLGNYVPTSLSNRYDAFVFINHSNALHPL</sequence>
<gene>
    <name evidence="1" type="ORF">ABE41_005715</name>
</gene>
<dbReference type="Gene3D" id="3.40.1660.10">
    <property type="entry name" value="EreA-like (biosynthetic domain)"/>
    <property type="match status" value="1"/>
</dbReference>
<dbReference type="Gene3D" id="1.20.1440.30">
    <property type="entry name" value="Biosynthetic Protein domain"/>
    <property type="match status" value="1"/>
</dbReference>
<dbReference type="Proteomes" id="UP000077412">
    <property type="component" value="Chromosome"/>
</dbReference>
<dbReference type="GO" id="GO:0008168">
    <property type="term" value="F:methyltransferase activity"/>
    <property type="evidence" value="ECO:0007669"/>
    <property type="project" value="UniProtKB-KW"/>
</dbReference>
<dbReference type="GO" id="GO:0046677">
    <property type="term" value="P:response to antibiotic"/>
    <property type="evidence" value="ECO:0007669"/>
    <property type="project" value="InterPro"/>
</dbReference>
<dbReference type="RefSeq" id="WP_066287378.1">
    <property type="nucleotide sequence ID" value="NZ_CP016761.1"/>
</dbReference>
<dbReference type="Pfam" id="PF05139">
    <property type="entry name" value="Erythro_esteras"/>
    <property type="match status" value="1"/>
</dbReference>
<dbReference type="InterPro" id="IPR007815">
    <property type="entry name" value="Emycin_Estase"/>
</dbReference>
<dbReference type="KEGG" id="far:ABE41_005715"/>
<organism evidence="1 2">
    <name type="scientific">Fictibacillus arsenicus</name>
    <dbReference type="NCBI Taxonomy" id="255247"/>
    <lineage>
        <taxon>Bacteria</taxon>
        <taxon>Bacillati</taxon>
        <taxon>Bacillota</taxon>
        <taxon>Bacilli</taxon>
        <taxon>Bacillales</taxon>
        <taxon>Fictibacillaceae</taxon>
        <taxon>Fictibacillus</taxon>
    </lineage>
</organism>
<dbReference type="GO" id="GO:0032259">
    <property type="term" value="P:methylation"/>
    <property type="evidence" value="ECO:0007669"/>
    <property type="project" value="UniProtKB-KW"/>
</dbReference>
<name>A0A1B1Z219_9BACL</name>
<dbReference type="InterPro" id="IPR014622">
    <property type="entry name" value="UCP036794_erythomycin"/>
</dbReference>
<evidence type="ECO:0000313" key="1">
    <source>
        <dbReference type="EMBL" id="ANX11497.1"/>
    </source>
</evidence>
<dbReference type="CDD" id="cd14728">
    <property type="entry name" value="Ere-like"/>
    <property type="match status" value="1"/>
</dbReference>
<evidence type="ECO:0000313" key="2">
    <source>
        <dbReference type="Proteomes" id="UP000077412"/>
    </source>
</evidence>
<dbReference type="InterPro" id="IPR052036">
    <property type="entry name" value="Hydrolase/PRTase-associated"/>
</dbReference>
<proteinExistence type="predicted"/>
<dbReference type="SUPFAM" id="SSF159501">
    <property type="entry name" value="EreA/ChaN-like"/>
    <property type="match status" value="1"/>
</dbReference>
<dbReference type="PANTHER" id="PTHR31299">
    <property type="entry name" value="ESTERASE, PUTATIVE (AFU_ORTHOLOGUE AFUA_1G05850)-RELATED"/>
    <property type="match status" value="1"/>
</dbReference>
<dbReference type="OrthoDB" id="9810066at2"/>
<dbReference type="PANTHER" id="PTHR31299:SF0">
    <property type="entry name" value="ESTERASE, PUTATIVE (AFU_ORTHOLOGUE AFUA_1G05850)-RELATED"/>
    <property type="match status" value="1"/>
</dbReference>
<keyword evidence="1" id="KW-0489">Methyltransferase</keyword>
<dbReference type="Gene3D" id="3.30.1870.10">
    <property type="entry name" value="EreA-like, domain 2"/>
    <property type="match status" value="1"/>
</dbReference>
<reference evidence="1 2" key="1">
    <citation type="submission" date="2016-08" db="EMBL/GenBank/DDBJ databases">
        <title>Complete genome sequence of Fictibacillus arsenicus G25-54, a strain with toxicity to nematodes and a potential arsenic-resistance activity.</title>
        <authorList>
            <person name="Zheng Z."/>
        </authorList>
    </citation>
    <scope>NUCLEOTIDE SEQUENCE [LARGE SCALE GENOMIC DNA]</scope>
    <source>
        <strain evidence="1 2">G25-54</strain>
    </source>
</reference>
<dbReference type="PIRSF" id="PIRSF036794">
    <property type="entry name" value="UCP_erythr_ester"/>
    <property type="match status" value="1"/>
</dbReference>
<dbReference type="AlphaFoldDB" id="A0A1B1Z219"/>
<dbReference type="EMBL" id="CP016761">
    <property type="protein sequence ID" value="ANX11497.1"/>
    <property type="molecule type" value="Genomic_DNA"/>
</dbReference>
<protein>
    <submittedName>
        <fullName evidence="1">Protein-L-isoaspartate O-methyltransferase</fullName>
    </submittedName>
</protein>
<dbReference type="STRING" id="255247.ABE41_005715"/>
<keyword evidence="1" id="KW-0808">Transferase</keyword>